<keyword evidence="1" id="KW-1133">Transmembrane helix</keyword>
<gene>
    <name evidence="3" type="ORF">A2192_00240</name>
</gene>
<reference evidence="3 4" key="1">
    <citation type="journal article" date="2016" name="Nat. Commun.">
        <title>Thousands of microbial genomes shed light on interconnected biogeochemical processes in an aquifer system.</title>
        <authorList>
            <person name="Anantharaman K."/>
            <person name="Brown C.T."/>
            <person name="Hug L.A."/>
            <person name="Sharon I."/>
            <person name="Castelle C.J."/>
            <person name="Probst A.J."/>
            <person name="Thomas B.C."/>
            <person name="Singh A."/>
            <person name="Wilkins M.J."/>
            <person name="Karaoz U."/>
            <person name="Brodie E.L."/>
            <person name="Williams K.H."/>
            <person name="Hubbard S.S."/>
            <person name="Banfield J.F."/>
        </authorList>
    </citation>
    <scope>NUCLEOTIDE SEQUENCE [LARGE SCALE GENOMIC DNA]</scope>
</reference>
<accession>A0A1F6YHZ4</accession>
<dbReference type="InterPro" id="IPR032816">
    <property type="entry name" value="VTT_dom"/>
</dbReference>
<feature type="transmembrane region" description="Helical" evidence="1">
    <location>
        <begin position="70"/>
        <end position="90"/>
    </location>
</feature>
<protein>
    <recommendedName>
        <fullName evidence="2">VTT domain-containing protein</fullName>
    </recommendedName>
</protein>
<keyword evidence="1" id="KW-0812">Transmembrane</keyword>
<evidence type="ECO:0000256" key="1">
    <source>
        <dbReference type="SAM" id="Phobius"/>
    </source>
</evidence>
<dbReference type="EMBL" id="MFVW01000026">
    <property type="protein sequence ID" value="OGJ06003.1"/>
    <property type="molecule type" value="Genomic_DNA"/>
</dbReference>
<name>A0A1F6YHZ4_9BACT</name>
<proteinExistence type="predicted"/>
<organism evidence="3 4">
    <name type="scientific">Candidatus Nomurabacteria bacterium RIFOXYA1_FULL_35_17</name>
    <dbReference type="NCBI Taxonomy" id="1801798"/>
    <lineage>
        <taxon>Bacteria</taxon>
        <taxon>Candidatus Nomuraibacteriota</taxon>
    </lineage>
</organism>
<dbReference type="PANTHER" id="PTHR42709">
    <property type="entry name" value="ALKALINE PHOSPHATASE LIKE PROTEIN"/>
    <property type="match status" value="1"/>
</dbReference>
<dbReference type="Proteomes" id="UP000179274">
    <property type="component" value="Unassembled WGS sequence"/>
</dbReference>
<dbReference type="AlphaFoldDB" id="A0A1F6YHZ4"/>
<keyword evidence="1" id="KW-0472">Membrane</keyword>
<feature type="transmembrane region" description="Helical" evidence="1">
    <location>
        <begin position="157"/>
        <end position="177"/>
    </location>
</feature>
<feature type="domain" description="VTT" evidence="2">
    <location>
        <begin position="57"/>
        <end position="167"/>
    </location>
</feature>
<dbReference type="InterPro" id="IPR051311">
    <property type="entry name" value="DedA_domain"/>
</dbReference>
<feature type="transmembrane region" description="Helical" evidence="1">
    <location>
        <begin position="114"/>
        <end position="136"/>
    </location>
</feature>
<feature type="transmembrane region" description="Helical" evidence="1">
    <location>
        <begin position="34"/>
        <end position="58"/>
    </location>
</feature>
<comment type="caution">
    <text evidence="3">The sequence shown here is derived from an EMBL/GenBank/DDBJ whole genome shotgun (WGS) entry which is preliminary data.</text>
</comment>
<evidence type="ECO:0000259" key="2">
    <source>
        <dbReference type="Pfam" id="PF09335"/>
    </source>
</evidence>
<dbReference type="Pfam" id="PF09335">
    <property type="entry name" value="VTT_dom"/>
    <property type="match status" value="1"/>
</dbReference>
<evidence type="ECO:0000313" key="4">
    <source>
        <dbReference type="Proteomes" id="UP000179274"/>
    </source>
</evidence>
<evidence type="ECO:0000313" key="3">
    <source>
        <dbReference type="EMBL" id="OGJ06003.1"/>
    </source>
</evidence>
<sequence length="178" mass="19123">MKSKYKKIIALVLIVLMSVSIVLFWDEIKQLETYGYFGIFIISILGSATIVIPAPTILATFVGGGIFNPFLVGIVSALGATIGELTGYIAGSSGRSIINKEEKLVKVEGWMKKYGLWTIFVLAVIPNPLFDLAGMVSGAGKIPVWKFMLVTLLGKTIKFLVIAFIGASSVSILGSFVN</sequence>